<evidence type="ECO:0000256" key="2">
    <source>
        <dbReference type="SAM" id="Phobius"/>
    </source>
</evidence>
<keyword evidence="2" id="KW-1133">Transmembrane helix</keyword>
<dbReference type="RefSeq" id="WP_111067320.1">
    <property type="nucleotide sequence ID" value="NZ_CP029829.1"/>
</dbReference>
<organism evidence="3 4">
    <name type="scientific">Azospirillum ramasamyi</name>
    <dbReference type="NCBI Taxonomy" id="682998"/>
    <lineage>
        <taxon>Bacteria</taxon>
        <taxon>Pseudomonadati</taxon>
        <taxon>Pseudomonadota</taxon>
        <taxon>Alphaproteobacteria</taxon>
        <taxon>Rhodospirillales</taxon>
        <taxon>Azospirillaceae</taxon>
        <taxon>Azospirillum</taxon>
    </lineage>
</organism>
<name>A0A2U9S5S0_9PROT</name>
<proteinExistence type="predicted"/>
<evidence type="ECO:0000256" key="1">
    <source>
        <dbReference type="SAM" id="MobiDB-lite"/>
    </source>
</evidence>
<dbReference type="OrthoDB" id="7293882at2"/>
<dbReference type="KEGG" id="azm:DM194_10815"/>
<accession>A0A2U9S5S0</accession>
<keyword evidence="2" id="KW-0812">Transmembrane</keyword>
<evidence type="ECO:0008006" key="5">
    <source>
        <dbReference type="Google" id="ProtNLM"/>
    </source>
</evidence>
<gene>
    <name evidence="3" type="ORF">DM194_10815</name>
</gene>
<feature type="region of interest" description="Disordered" evidence="1">
    <location>
        <begin position="1"/>
        <end position="26"/>
    </location>
</feature>
<feature type="transmembrane region" description="Helical" evidence="2">
    <location>
        <begin position="376"/>
        <end position="394"/>
    </location>
</feature>
<feature type="transmembrane region" description="Helical" evidence="2">
    <location>
        <begin position="306"/>
        <end position="326"/>
    </location>
</feature>
<feature type="transmembrane region" description="Helical" evidence="2">
    <location>
        <begin position="115"/>
        <end position="135"/>
    </location>
</feature>
<evidence type="ECO:0000313" key="4">
    <source>
        <dbReference type="Proteomes" id="UP000249605"/>
    </source>
</evidence>
<sequence length="578" mass="63717">MMHSTEAALDPGPDASRPGALGKSPSKSRETILFAGAVSLLVLALWSIPRISFGDGGVHVAMAHLLTVLSMGTADPVLSQYFMLNLQSEPNWFIYPILAALLQVFDPYTAEKILLTGYVIGLPYAFRYAVTAVNPRNAPLSWFALPFVFSWPLNLGLYNFIFSLVWLFVALGYALRHWRAMTPGRTLTMTLLGLATYFSHLTAAIVLCLCLGGFGAWLLWCELRHPGSSGLRASGGRAPGESTANRLWVPFAAFATALLPIVVLTLLFTLRNTGQNVEFGPDLWYRTKMLVYGNVILSHTRWEGAFSTPVALLPFVAAALLLFRWWRTAARNGALGNPLGNPLNGMLAGALLVLLFSYAIPNSTSGGGLAVQRIQIFPYLLLMLWLAVVTDWTALRRVTATVAGVATVGLLAINMTYNHLNSRYLAEFDSTVRQLEPGRTMLLLDFTGWKASPDGLHDSFRLNFVGHPQSRFVTNRPLADLNIYQASTPNFPVRYRPETDPYIHLRGNGPHPETPPTDEFLMAGTRSAIRVDYVLVWGLTPARAAMDGATLTLDQLDAGYELASVSDHGWMRIYRRRE</sequence>
<feature type="transmembrane region" description="Helical" evidence="2">
    <location>
        <begin position="155"/>
        <end position="175"/>
    </location>
</feature>
<feature type="transmembrane region" description="Helical" evidence="2">
    <location>
        <begin position="247"/>
        <end position="270"/>
    </location>
</feature>
<reference evidence="3 4" key="1">
    <citation type="journal article" date="2019" name="Int. J. Syst. Evol. Microbiol.">
        <title>Azospirillum ramasamyi sp. nov., a novel diazotrophic bacterium isolated from fermented bovine products.</title>
        <authorList>
            <person name="Anandham R."/>
            <person name="Heo J."/>
            <person name="Krishnamoorthy R."/>
            <person name="SenthilKumar M."/>
            <person name="Gopal N.O."/>
            <person name="Kim S.J."/>
            <person name="Kwon S.W."/>
        </authorList>
    </citation>
    <scope>NUCLEOTIDE SEQUENCE [LARGE SCALE GENOMIC DNA]</scope>
    <source>
        <strain evidence="3 4">M2T2B2</strain>
    </source>
</reference>
<keyword evidence="4" id="KW-1185">Reference proteome</keyword>
<dbReference type="Proteomes" id="UP000249605">
    <property type="component" value="Chromosome"/>
</dbReference>
<evidence type="ECO:0000313" key="3">
    <source>
        <dbReference type="EMBL" id="AWU94712.1"/>
    </source>
</evidence>
<protein>
    <recommendedName>
        <fullName evidence="5">Glycosyltransferase RgtA/B/C/D-like domain-containing protein</fullName>
    </recommendedName>
</protein>
<feature type="transmembrane region" description="Helical" evidence="2">
    <location>
        <begin position="187"/>
        <end position="220"/>
    </location>
</feature>
<keyword evidence="2" id="KW-0472">Membrane</keyword>
<feature type="transmembrane region" description="Helical" evidence="2">
    <location>
        <begin position="31"/>
        <end position="49"/>
    </location>
</feature>
<feature type="transmembrane region" description="Helical" evidence="2">
    <location>
        <begin position="400"/>
        <end position="417"/>
    </location>
</feature>
<dbReference type="AlphaFoldDB" id="A0A2U9S5S0"/>
<feature type="transmembrane region" description="Helical" evidence="2">
    <location>
        <begin position="346"/>
        <end position="364"/>
    </location>
</feature>
<dbReference type="EMBL" id="CP029829">
    <property type="protein sequence ID" value="AWU94712.1"/>
    <property type="molecule type" value="Genomic_DNA"/>
</dbReference>